<dbReference type="AlphaFoldDB" id="A0A7J7N1E0"/>
<evidence type="ECO:0000313" key="2">
    <source>
        <dbReference type="Proteomes" id="UP000541444"/>
    </source>
</evidence>
<proteinExistence type="predicted"/>
<gene>
    <name evidence="1" type="ORF">GIB67_007650</name>
</gene>
<reference evidence="1 2" key="1">
    <citation type="journal article" date="2020" name="IScience">
        <title>Genome Sequencing of the Endangered Kingdonia uniflora (Circaeasteraceae, Ranunculales) Reveals Potential Mechanisms of Evolutionary Specialization.</title>
        <authorList>
            <person name="Sun Y."/>
            <person name="Deng T."/>
            <person name="Zhang A."/>
            <person name="Moore M.J."/>
            <person name="Landis J.B."/>
            <person name="Lin N."/>
            <person name="Zhang H."/>
            <person name="Zhang X."/>
            <person name="Huang J."/>
            <person name="Zhang X."/>
            <person name="Sun H."/>
            <person name="Wang H."/>
        </authorList>
    </citation>
    <scope>NUCLEOTIDE SEQUENCE [LARGE SCALE GENOMIC DNA]</scope>
    <source>
        <strain evidence="1">TB1705</strain>
        <tissue evidence="1">Leaf</tissue>
    </source>
</reference>
<keyword evidence="2" id="KW-1185">Reference proteome</keyword>
<dbReference type="PANTHER" id="PTHR33103">
    <property type="entry name" value="OS01G0153900 PROTEIN"/>
    <property type="match status" value="1"/>
</dbReference>
<protein>
    <submittedName>
        <fullName evidence="1">Uncharacterized protein</fullName>
    </submittedName>
</protein>
<dbReference type="EMBL" id="JACGCM010001144">
    <property type="protein sequence ID" value="KAF6161009.1"/>
    <property type="molecule type" value="Genomic_DNA"/>
</dbReference>
<evidence type="ECO:0000313" key="1">
    <source>
        <dbReference type="EMBL" id="KAF6161009.1"/>
    </source>
</evidence>
<accession>A0A7J7N1E0</accession>
<dbReference type="OrthoDB" id="2014278at2759"/>
<organism evidence="1 2">
    <name type="scientific">Kingdonia uniflora</name>
    <dbReference type="NCBI Taxonomy" id="39325"/>
    <lineage>
        <taxon>Eukaryota</taxon>
        <taxon>Viridiplantae</taxon>
        <taxon>Streptophyta</taxon>
        <taxon>Embryophyta</taxon>
        <taxon>Tracheophyta</taxon>
        <taxon>Spermatophyta</taxon>
        <taxon>Magnoliopsida</taxon>
        <taxon>Ranunculales</taxon>
        <taxon>Circaeasteraceae</taxon>
        <taxon>Kingdonia</taxon>
    </lineage>
</organism>
<dbReference type="InterPro" id="IPR007750">
    <property type="entry name" value="DUF674"/>
</dbReference>
<dbReference type="Pfam" id="PF05056">
    <property type="entry name" value="DUF674"/>
    <property type="match status" value="1"/>
</dbReference>
<sequence>MLLFPQNSSEGLCRRLKLNIDDATPTKYFICFDFLRDGYKSHDHKGAFLSYSNNAHYGCRNPINNVVTLGNENVEDNADANRGVFIKGIKFMVTDDLQIMPISTETSFTHLRPLGIKGMDVVDEKIVSIDVKEILYTEGGEDFVDFLFSLLTFPLGSVVKLLNRTPSLGCISNMYKTVEGATLTKHVRADEKAALLSPMVSPPFGRKNQFLDIEIYQPKFGVIVELAMALRLLEASLTSKSTLSTAFINIDMKKPKQEK</sequence>
<dbReference type="Proteomes" id="UP000541444">
    <property type="component" value="Unassembled WGS sequence"/>
</dbReference>
<comment type="caution">
    <text evidence="1">The sequence shown here is derived from an EMBL/GenBank/DDBJ whole genome shotgun (WGS) entry which is preliminary data.</text>
</comment>
<name>A0A7J7N1E0_9MAGN</name>